<evidence type="ECO:0000313" key="1">
    <source>
        <dbReference type="EMBL" id="MEW7314878.1"/>
    </source>
</evidence>
<name>A0ABV3NZG2_9ENTR</name>
<accession>A0ABV3NZG2</accession>
<evidence type="ECO:0000313" key="2">
    <source>
        <dbReference type="Proteomes" id="UP001555342"/>
    </source>
</evidence>
<keyword evidence="2" id="KW-1185">Reference proteome</keyword>
<dbReference type="EMBL" id="JBFMVT010000002">
    <property type="protein sequence ID" value="MEW7314878.1"/>
    <property type="molecule type" value="Genomic_DNA"/>
</dbReference>
<organism evidence="1 2">
    <name type="scientific">Buttiauxella gaviniae</name>
    <dbReference type="NCBI Taxonomy" id="82990"/>
    <lineage>
        <taxon>Bacteria</taxon>
        <taxon>Pseudomonadati</taxon>
        <taxon>Pseudomonadota</taxon>
        <taxon>Gammaproteobacteria</taxon>
        <taxon>Enterobacterales</taxon>
        <taxon>Enterobacteriaceae</taxon>
        <taxon>Buttiauxella</taxon>
    </lineage>
</organism>
<dbReference type="RefSeq" id="WP_367596890.1">
    <property type="nucleotide sequence ID" value="NZ_JBFMVT010000002.1"/>
</dbReference>
<reference evidence="1 2" key="1">
    <citation type="submission" date="2024-07" db="EMBL/GenBank/DDBJ databases">
        <authorList>
            <person name="Wang L."/>
        </authorList>
    </citation>
    <scope>NUCLEOTIDE SEQUENCE [LARGE SCALE GENOMIC DNA]</scope>
    <source>
        <strain evidence="1 2">WL359</strain>
    </source>
</reference>
<proteinExistence type="predicted"/>
<comment type="caution">
    <text evidence="1">The sequence shown here is derived from an EMBL/GenBank/DDBJ whole genome shotgun (WGS) entry which is preliminary data.</text>
</comment>
<sequence>MTATAKKGGECLVHVVDEKALKRAIKKAKELADAEPEKYRRIK</sequence>
<dbReference type="Proteomes" id="UP001555342">
    <property type="component" value="Unassembled WGS sequence"/>
</dbReference>
<gene>
    <name evidence="1" type="ORF">AB1E22_19600</name>
</gene>
<protein>
    <submittedName>
        <fullName evidence="1">Uncharacterized protein</fullName>
    </submittedName>
</protein>